<dbReference type="InterPro" id="IPR055446">
    <property type="entry name" value="RecD2_N_OB"/>
</dbReference>
<dbReference type="SUPFAM" id="SSF52540">
    <property type="entry name" value="P-loop containing nucleoside triphosphate hydrolases"/>
    <property type="match status" value="2"/>
</dbReference>
<evidence type="ECO:0000313" key="9">
    <source>
        <dbReference type="Proteomes" id="UP001597452"/>
    </source>
</evidence>
<dbReference type="Pfam" id="PF14490">
    <property type="entry name" value="HHH_RecD2"/>
    <property type="match status" value="1"/>
</dbReference>
<dbReference type="InterPro" id="IPR029493">
    <property type="entry name" value="RecD2-like_HHH"/>
</dbReference>
<comment type="caution">
    <text evidence="8">The sequence shown here is derived from an EMBL/GenBank/DDBJ whole genome shotgun (WGS) entry which is preliminary data.</text>
</comment>
<gene>
    <name evidence="3" type="primary">recD2</name>
    <name evidence="8" type="ORF">ACFSW4_01815</name>
</gene>
<dbReference type="Pfam" id="PF23139">
    <property type="entry name" value="OB_YrrC"/>
    <property type="match status" value="1"/>
</dbReference>
<keyword evidence="9" id="KW-1185">Reference proteome</keyword>
<evidence type="ECO:0000313" key="8">
    <source>
        <dbReference type="EMBL" id="MFD2637606.1"/>
    </source>
</evidence>
<evidence type="ECO:0000256" key="3">
    <source>
        <dbReference type="HAMAP-Rule" id="MF_01488"/>
    </source>
</evidence>
<protein>
    <recommendedName>
        <fullName evidence="3">ATP-dependent RecD2 DNA helicase</fullName>
        <ecNumber evidence="3">5.6.2.3</ecNumber>
    </recommendedName>
    <alternativeName>
        <fullName evidence="3">DNA 5'-3' helicase subunit RecD2</fullName>
    </alternativeName>
</protein>
<dbReference type="EMBL" id="JBHUMZ010000008">
    <property type="protein sequence ID" value="MFD2637606.1"/>
    <property type="molecule type" value="Genomic_DNA"/>
</dbReference>
<name>A0ABW5Q6Z3_9BACI</name>
<dbReference type="CDD" id="cd17933">
    <property type="entry name" value="DEXSc_RecD-like"/>
    <property type="match status" value="1"/>
</dbReference>
<comment type="catalytic activity">
    <reaction evidence="3">
        <text>ATP + H2O = ADP + phosphate + H(+)</text>
        <dbReference type="Rhea" id="RHEA:13065"/>
        <dbReference type="ChEBI" id="CHEBI:15377"/>
        <dbReference type="ChEBI" id="CHEBI:15378"/>
        <dbReference type="ChEBI" id="CHEBI:30616"/>
        <dbReference type="ChEBI" id="CHEBI:43474"/>
        <dbReference type="ChEBI" id="CHEBI:456216"/>
        <dbReference type="EC" id="5.6.2.3"/>
    </reaction>
</comment>
<dbReference type="InterPro" id="IPR006345">
    <property type="entry name" value="RecD2"/>
</dbReference>
<dbReference type="RefSeq" id="WP_377327083.1">
    <property type="nucleotide sequence ID" value="NZ_JBHUMZ010000008.1"/>
</dbReference>
<evidence type="ECO:0000256" key="2">
    <source>
        <dbReference type="ARBA" id="ARBA00022840"/>
    </source>
</evidence>
<organism evidence="8 9">
    <name type="scientific">Piscibacillus salipiscarius</name>
    <dbReference type="NCBI Taxonomy" id="299480"/>
    <lineage>
        <taxon>Bacteria</taxon>
        <taxon>Bacillati</taxon>
        <taxon>Bacillota</taxon>
        <taxon>Bacilli</taxon>
        <taxon>Bacillales</taxon>
        <taxon>Bacillaceae</taxon>
        <taxon>Piscibacillus</taxon>
    </lineage>
</organism>
<feature type="domain" description="ATP-dependent RecD2 DNA helicase SH3" evidence="6">
    <location>
        <begin position="575"/>
        <end position="645"/>
    </location>
</feature>
<accession>A0ABW5Q6Z3</accession>
<keyword evidence="3" id="KW-0378">Hydrolase</keyword>
<comment type="function">
    <text evidence="3">DNA-dependent ATPase and ATP-dependent 5'-3' DNA helicase. Has no activity on blunt DNA or DNA with 3'-overhangs, requires at least 10 bases of 5'-ssDNA for helicase activity.</text>
</comment>
<proteinExistence type="inferred from homology"/>
<dbReference type="InterPro" id="IPR050534">
    <property type="entry name" value="Coronavir_polyprotein_1ab"/>
</dbReference>
<comment type="similarity">
    <text evidence="3">Belongs to the RecD family. RecD2 subfamily.</text>
</comment>
<dbReference type="InterPro" id="IPR041451">
    <property type="entry name" value="RecD2_SH13"/>
</dbReference>
<keyword evidence="3" id="KW-0413">Isomerase</keyword>
<dbReference type="Gene3D" id="2.30.30.940">
    <property type="match status" value="1"/>
</dbReference>
<evidence type="ECO:0000259" key="5">
    <source>
        <dbReference type="Pfam" id="PF14490"/>
    </source>
</evidence>
<dbReference type="Proteomes" id="UP001597452">
    <property type="component" value="Unassembled WGS sequence"/>
</dbReference>
<sequence length="769" mass="88190">MSEAGYVKAKLNHMIFHKAEEQFSIASVSVVETNEEIEEDELVVKGHFPPLTYGNEYIFYGTLKTHPKFGEQYQVFTYEKEMPKDEDSLVKYFSSDLFYGIGEKTAKKIVNTLGLSAVDQILRDEQALDQVPGLNEEMKNRLREDLRTNQGFEQVALELAKYGIGLQLAQKIYQAFEEETIKQLNDNPYAFVFKIEGFGFQRADEMAKELGIGEEHPTRIEAGVLHILELESMNGHVFMDQNELMKKANRLLYQRQQRLTEEHFTERIKHLEEEDLLVSENNRAYLPHLYYSEEGIASQLKRIMDIEVEESFEESELLKIIGEMEEVEGLSYGEEQYEAIKKALNEKVMLLTGGPGTGKTTVVKGIISSYEKLFKPKKKLSRERRFILTAPTGRAAKRLSEATGLKAKTIHSLLGWSGDDSFEYDQGNQLEGDVIIVDEFSMVDVWLANSLFKAIPSDMKVILVGDEDQLPSVGPGQVLSDLLQSNAIPVSHLSEIYRQKEDSYIIQLAHHIKNDNVENMDMSKSGDFNFIPSGEEHTLNVVEQIVQRALNKGYTMKDIQVLAPMYKTEVGIHALNRKLQMIFNPKDRQKREIIHFDTTYRTGDKVIQLINQPEKKVYNGDIGEIIAIKKPNESETKKDEMIIDFEGLQVSYTKQDFNQIMLAYAISIHKSQGSEFPIVVMPVVKAFKRMLVKKLLYTAITRSKTSLLICGDYEAFIDGLKKNYAYERNTTLVERMQMMFSDAEYLEQDIPTEEQNTSEEEEITPYDFM</sequence>
<keyword evidence="2 3" id="KW-0067">ATP-binding</keyword>
<feature type="domain" description="ATP-dependent RecD2 DNA helicase OB-fold" evidence="7">
    <location>
        <begin position="6"/>
        <end position="83"/>
    </location>
</feature>
<dbReference type="EC" id="5.6.2.3" evidence="3"/>
<keyword evidence="3" id="KW-0238">DNA-binding</keyword>
<evidence type="ECO:0000256" key="1">
    <source>
        <dbReference type="ARBA" id="ARBA00022741"/>
    </source>
</evidence>
<dbReference type="Pfam" id="PF13245">
    <property type="entry name" value="AAA_19"/>
    <property type="match status" value="1"/>
</dbReference>
<dbReference type="CDD" id="cd18809">
    <property type="entry name" value="SF1_C_RecD"/>
    <property type="match status" value="1"/>
</dbReference>
<reference evidence="9" key="1">
    <citation type="journal article" date="2019" name="Int. J. Syst. Evol. Microbiol.">
        <title>The Global Catalogue of Microorganisms (GCM) 10K type strain sequencing project: providing services to taxonomists for standard genome sequencing and annotation.</title>
        <authorList>
            <consortium name="The Broad Institute Genomics Platform"/>
            <consortium name="The Broad Institute Genome Sequencing Center for Infectious Disease"/>
            <person name="Wu L."/>
            <person name="Ma J."/>
        </authorList>
    </citation>
    <scope>NUCLEOTIDE SEQUENCE [LARGE SCALE GENOMIC DNA]</scope>
    <source>
        <strain evidence="9">TISTR 1571</strain>
    </source>
</reference>
<dbReference type="InterPro" id="IPR027417">
    <property type="entry name" value="P-loop_NTPase"/>
</dbReference>
<evidence type="ECO:0000259" key="7">
    <source>
        <dbReference type="Pfam" id="PF23139"/>
    </source>
</evidence>
<dbReference type="Pfam" id="PF18335">
    <property type="entry name" value="SH3_13"/>
    <property type="match status" value="1"/>
</dbReference>
<dbReference type="HAMAP" id="MF_01488">
    <property type="entry name" value="RecD2"/>
    <property type="match status" value="1"/>
</dbReference>
<dbReference type="Pfam" id="PF13538">
    <property type="entry name" value="UvrD_C_2"/>
    <property type="match status" value="1"/>
</dbReference>
<dbReference type="InterPro" id="IPR027785">
    <property type="entry name" value="UvrD-like_helicase_C"/>
</dbReference>
<keyword evidence="3" id="KW-0347">Helicase</keyword>
<dbReference type="PANTHER" id="PTHR43788">
    <property type="entry name" value="DNA2/NAM7 HELICASE FAMILY MEMBER"/>
    <property type="match status" value="1"/>
</dbReference>
<feature type="binding site" evidence="3">
    <location>
        <begin position="356"/>
        <end position="360"/>
    </location>
    <ligand>
        <name>ATP</name>
        <dbReference type="ChEBI" id="CHEBI:30616"/>
    </ligand>
</feature>
<dbReference type="Gene3D" id="1.10.10.2220">
    <property type="match status" value="1"/>
</dbReference>
<feature type="domain" description="UvrD-like helicase C-terminal" evidence="4">
    <location>
        <begin position="662"/>
        <end position="709"/>
    </location>
</feature>
<dbReference type="Gene3D" id="3.40.50.300">
    <property type="entry name" value="P-loop containing nucleotide triphosphate hydrolases"/>
    <property type="match status" value="2"/>
</dbReference>
<keyword evidence="1 3" id="KW-0547">Nucleotide-binding</keyword>
<evidence type="ECO:0000259" key="6">
    <source>
        <dbReference type="Pfam" id="PF18335"/>
    </source>
</evidence>
<evidence type="ECO:0000259" key="4">
    <source>
        <dbReference type="Pfam" id="PF13538"/>
    </source>
</evidence>
<dbReference type="PANTHER" id="PTHR43788:SF6">
    <property type="entry name" value="DNA HELICASE B"/>
    <property type="match status" value="1"/>
</dbReference>
<dbReference type="NCBIfam" id="TIGR01448">
    <property type="entry name" value="recD_rel"/>
    <property type="match status" value="1"/>
</dbReference>
<feature type="domain" description="ATP-dependent RecD2 DNA helicase-like helix-hairpin-helix" evidence="5">
    <location>
        <begin position="149"/>
        <end position="238"/>
    </location>
</feature>